<protein>
    <submittedName>
        <fullName evidence="2">Uncharacterized protein</fullName>
    </submittedName>
</protein>
<dbReference type="Proteomes" id="UP000250796">
    <property type="component" value="Chromosome MESINF"/>
</dbReference>
<gene>
    <name evidence="2" type="ORF">MESINF_1674</name>
</gene>
<feature type="coiled-coil region" evidence="1">
    <location>
        <begin position="55"/>
        <end position="86"/>
    </location>
</feature>
<evidence type="ECO:0000313" key="2">
    <source>
        <dbReference type="EMBL" id="SSC13118.1"/>
    </source>
</evidence>
<keyword evidence="3" id="KW-1185">Reference proteome</keyword>
<accession>A0A7Z7LFG8</accession>
<reference evidence="2 3" key="1">
    <citation type="submission" date="2017-01" db="EMBL/GenBank/DDBJ databases">
        <authorList>
            <person name="Erauso G."/>
        </authorList>
    </citation>
    <scope>NUCLEOTIDE SEQUENCE [LARGE SCALE GENOMIC DNA]</scope>
    <source>
        <strain evidence="2">MESINF1</strain>
    </source>
</reference>
<name>A0A7Z7LFG8_9BACT</name>
<dbReference type="EMBL" id="LS974202">
    <property type="protein sequence ID" value="SSC13118.1"/>
    <property type="molecule type" value="Genomic_DNA"/>
</dbReference>
<dbReference type="AlphaFoldDB" id="A0A7Z7LFG8"/>
<evidence type="ECO:0000313" key="3">
    <source>
        <dbReference type="Proteomes" id="UP000250796"/>
    </source>
</evidence>
<evidence type="ECO:0000256" key="1">
    <source>
        <dbReference type="SAM" id="Coils"/>
    </source>
</evidence>
<dbReference type="KEGG" id="minf:MESINF_1674"/>
<sequence length="226" mass="25099">MKKVVIVSVLALVLGVMVIAAPGMRNLANSEIVKLQYQLQIANFLNALELSGDQLRAIHDLAVATRENLENLQERVKGTLEENLEKAIAGEKVTPLQKADIVKRVQEIINEYGAGLKAIVTVDQSEKLAEYLRTKITGKLPAVNEKAEALKERMMKNLPPEALKKLNSLGPFERVQEMREKIVTRKFGSDSKVTTRSVQVSVDIQKLSVVLLSDAAIEVMEKMLEQ</sequence>
<keyword evidence="1" id="KW-0175">Coiled coil</keyword>
<organism evidence="2 3">
    <name type="scientific">Mesotoga infera</name>
    <dbReference type="NCBI Taxonomy" id="1236046"/>
    <lineage>
        <taxon>Bacteria</taxon>
        <taxon>Thermotogati</taxon>
        <taxon>Thermotogota</taxon>
        <taxon>Thermotogae</taxon>
        <taxon>Kosmotogales</taxon>
        <taxon>Kosmotogaceae</taxon>
        <taxon>Mesotoga</taxon>
    </lineage>
</organism>
<proteinExistence type="predicted"/>
<dbReference type="RefSeq" id="WP_169699301.1">
    <property type="nucleotide sequence ID" value="NZ_LS974202.1"/>
</dbReference>